<dbReference type="PROSITE" id="PS50212">
    <property type="entry name" value="RASGEF_NTER"/>
    <property type="match status" value="1"/>
</dbReference>
<dbReference type="SUPFAM" id="SSF48366">
    <property type="entry name" value="Ras GEF"/>
    <property type="match status" value="1"/>
</dbReference>
<dbReference type="WBParaSite" id="TCNE_0000212001-mRNA-1">
    <property type="protein sequence ID" value="TCNE_0000212001-mRNA-1"/>
    <property type="gene ID" value="TCNE_0000212001"/>
</dbReference>
<dbReference type="Pfam" id="PF00618">
    <property type="entry name" value="RasGEF_N"/>
    <property type="match status" value="1"/>
</dbReference>
<evidence type="ECO:0000259" key="2">
    <source>
        <dbReference type="PROSITE" id="PS50212"/>
    </source>
</evidence>
<dbReference type="GO" id="GO:0005085">
    <property type="term" value="F:guanyl-nucleotide exchange factor activity"/>
    <property type="evidence" value="ECO:0007669"/>
    <property type="project" value="UniProtKB-KW"/>
</dbReference>
<dbReference type="Proteomes" id="UP000050794">
    <property type="component" value="Unassembled WGS sequence"/>
</dbReference>
<dbReference type="InterPro" id="IPR000651">
    <property type="entry name" value="Ras-like_Gua-exchang_fac_N"/>
</dbReference>
<dbReference type="Gene3D" id="1.20.870.10">
    <property type="entry name" value="Son of sevenless (SoS) protein Chain: S domain 1"/>
    <property type="match status" value="1"/>
</dbReference>
<proteinExistence type="predicted"/>
<protein>
    <submittedName>
        <fullName evidence="5">N-terminal Ras-GEF domain-containing protein</fullName>
    </submittedName>
</protein>
<dbReference type="InterPro" id="IPR023578">
    <property type="entry name" value="Ras_GEF_dom_sf"/>
</dbReference>
<reference evidence="3 4" key="2">
    <citation type="submission" date="2018-11" db="EMBL/GenBank/DDBJ databases">
        <authorList>
            <consortium name="Pathogen Informatics"/>
        </authorList>
    </citation>
    <scope>NUCLEOTIDE SEQUENCE [LARGE SCALE GENOMIC DNA]</scope>
</reference>
<dbReference type="AlphaFoldDB" id="A0A183U0V0"/>
<dbReference type="EMBL" id="UYWY01001953">
    <property type="protein sequence ID" value="VDM27504.1"/>
    <property type="molecule type" value="Genomic_DNA"/>
</dbReference>
<accession>A0A183U0V0</accession>
<evidence type="ECO:0000256" key="1">
    <source>
        <dbReference type="PROSITE-ProRule" id="PRU00135"/>
    </source>
</evidence>
<evidence type="ECO:0000313" key="3">
    <source>
        <dbReference type="EMBL" id="VDM27504.1"/>
    </source>
</evidence>
<name>A0A183U0V0_TOXCA</name>
<feature type="domain" description="N-terminal Ras-GEF" evidence="2">
    <location>
        <begin position="45"/>
        <end position="176"/>
    </location>
</feature>
<organism evidence="4 5">
    <name type="scientific">Toxocara canis</name>
    <name type="common">Canine roundworm</name>
    <dbReference type="NCBI Taxonomy" id="6265"/>
    <lineage>
        <taxon>Eukaryota</taxon>
        <taxon>Metazoa</taxon>
        <taxon>Ecdysozoa</taxon>
        <taxon>Nematoda</taxon>
        <taxon>Chromadorea</taxon>
        <taxon>Rhabditida</taxon>
        <taxon>Spirurina</taxon>
        <taxon>Ascaridomorpha</taxon>
        <taxon>Ascaridoidea</taxon>
        <taxon>Toxocaridae</taxon>
        <taxon>Toxocara</taxon>
    </lineage>
</organism>
<evidence type="ECO:0000313" key="5">
    <source>
        <dbReference type="WBParaSite" id="TCNE_0000212001-mRNA-1"/>
    </source>
</evidence>
<keyword evidence="4" id="KW-1185">Reference proteome</keyword>
<sequence length="210" mass="24162">NGVIEVTSVIRNATTEISNIYGRELFVRRRVLSNEIWLDSIHRNALNLVRGGPKDALIAFATQQAGSLLYQEAFLTTYRTFVSSLELIQKLVRRYLYMCLSEDQASTKAARQSFSVLVRVVDELCAVELTRDLVRAVTSFVYRLIRDGNYTFAKILRTHPFKKNKAVAKVFLYAFNKWFYMRCLVISSSGQQKHKWITFSVGQKKLLSFA</sequence>
<evidence type="ECO:0000313" key="4">
    <source>
        <dbReference type="Proteomes" id="UP000050794"/>
    </source>
</evidence>
<gene>
    <name evidence="3" type="ORF">TCNE_LOCUS2120</name>
</gene>
<reference evidence="5" key="1">
    <citation type="submission" date="2016-06" db="UniProtKB">
        <authorList>
            <consortium name="WormBaseParasite"/>
        </authorList>
    </citation>
    <scope>IDENTIFICATION</scope>
</reference>
<keyword evidence="1" id="KW-0344">Guanine-nucleotide releasing factor</keyword>